<proteinExistence type="predicted"/>
<dbReference type="AlphaFoldDB" id="A0AAD2K607"/>
<dbReference type="Gene3D" id="3.40.30.10">
    <property type="entry name" value="Glutaredoxin"/>
    <property type="match status" value="1"/>
</dbReference>
<dbReference type="EMBL" id="CAVNYO010000440">
    <property type="protein sequence ID" value="CAK5280632.1"/>
    <property type="molecule type" value="Genomic_DNA"/>
</dbReference>
<keyword evidence="3" id="KW-1185">Reference proteome</keyword>
<name>A0AAD2K607_9AGAR</name>
<protein>
    <recommendedName>
        <fullName evidence="1">Thioredoxin domain-containing protein</fullName>
    </recommendedName>
</protein>
<gene>
    <name evidence="2" type="ORF">MYCIT1_LOCUS31177</name>
</gene>
<sequence>MPLTIVPANTAPAALLDRPEGYLVFYSDVEDGRMWCGASTCFPGHLGDLMLMRPSMQDCRAVDDVVQKTFSAPDGPSAAIVWRAPSNVFRGEPFKLTVVPTIVKIDRQEKKEIGRLVDQDEVIPRLESFVR</sequence>
<accession>A0AAD2K607</accession>
<evidence type="ECO:0000259" key="1">
    <source>
        <dbReference type="Pfam" id="PF06110"/>
    </source>
</evidence>
<organism evidence="2 3">
    <name type="scientific">Mycena citricolor</name>
    <dbReference type="NCBI Taxonomy" id="2018698"/>
    <lineage>
        <taxon>Eukaryota</taxon>
        <taxon>Fungi</taxon>
        <taxon>Dikarya</taxon>
        <taxon>Basidiomycota</taxon>
        <taxon>Agaricomycotina</taxon>
        <taxon>Agaricomycetes</taxon>
        <taxon>Agaricomycetidae</taxon>
        <taxon>Agaricales</taxon>
        <taxon>Marasmiineae</taxon>
        <taxon>Mycenaceae</taxon>
        <taxon>Mycena</taxon>
    </lineage>
</organism>
<dbReference type="InterPro" id="IPR010357">
    <property type="entry name" value="TXNDC17_dom"/>
</dbReference>
<comment type="caution">
    <text evidence="2">The sequence shown here is derived from an EMBL/GenBank/DDBJ whole genome shotgun (WGS) entry which is preliminary data.</text>
</comment>
<evidence type="ECO:0000313" key="3">
    <source>
        <dbReference type="Proteomes" id="UP001295794"/>
    </source>
</evidence>
<feature type="domain" description="Thioredoxin" evidence="1">
    <location>
        <begin position="81"/>
        <end position="119"/>
    </location>
</feature>
<dbReference type="Proteomes" id="UP001295794">
    <property type="component" value="Unassembled WGS sequence"/>
</dbReference>
<reference evidence="2" key="1">
    <citation type="submission" date="2023-11" db="EMBL/GenBank/DDBJ databases">
        <authorList>
            <person name="De Vega J J."/>
            <person name="De Vega J J."/>
        </authorList>
    </citation>
    <scope>NUCLEOTIDE SEQUENCE</scope>
</reference>
<evidence type="ECO:0000313" key="2">
    <source>
        <dbReference type="EMBL" id="CAK5280632.1"/>
    </source>
</evidence>
<dbReference type="Pfam" id="PF06110">
    <property type="entry name" value="TXD17-like_Trx"/>
    <property type="match status" value="1"/>
</dbReference>